<proteinExistence type="predicted"/>
<protein>
    <submittedName>
        <fullName evidence="1">Uncharacterized protein</fullName>
    </submittedName>
</protein>
<accession>A0ABS8UZ23</accession>
<dbReference type="Proteomes" id="UP000823775">
    <property type="component" value="Unassembled WGS sequence"/>
</dbReference>
<evidence type="ECO:0000313" key="1">
    <source>
        <dbReference type="EMBL" id="MCD9640076.1"/>
    </source>
</evidence>
<gene>
    <name evidence="1" type="ORF">HAX54_025106</name>
</gene>
<dbReference type="EMBL" id="JACEIK010003046">
    <property type="protein sequence ID" value="MCD9640076.1"/>
    <property type="molecule type" value="Genomic_DNA"/>
</dbReference>
<organism evidence="1 2">
    <name type="scientific">Datura stramonium</name>
    <name type="common">Jimsonweed</name>
    <name type="synonym">Common thornapple</name>
    <dbReference type="NCBI Taxonomy" id="4076"/>
    <lineage>
        <taxon>Eukaryota</taxon>
        <taxon>Viridiplantae</taxon>
        <taxon>Streptophyta</taxon>
        <taxon>Embryophyta</taxon>
        <taxon>Tracheophyta</taxon>
        <taxon>Spermatophyta</taxon>
        <taxon>Magnoliopsida</taxon>
        <taxon>eudicotyledons</taxon>
        <taxon>Gunneridae</taxon>
        <taxon>Pentapetalae</taxon>
        <taxon>asterids</taxon>
        <taxon>lamiids</taxon>
        <taxon>Solanales</taxon>
        <taxon>Solanaceae</taxon>
        <taxon>Solanoideae</taxon>
        <taxon>Datureae</taxon>
        <taxon>Datura</taxon>
    </lineage>
</organism>
<name>A0ABS8UZ23_DATST</name>
<reference evidence="1 2" key="1">
    <citation type="journal article" date="2021" name="BMC Genomics">
        <title>Datura genome reveals duplications of psychoactive alkaloid biosynthetic genes and high mutation rate following tissue culture.</title>
        <authorList>
            <person name="Rajewski A."/>
            <person name="Carter-House D."/>
            <person name="Stajich J."/>
            <person name="Litt A."/>
        </authorList>
    </citation>
    <scope>NUCLEOTIDE SEQUENCE [LARGE SCALE GENOMIC DNA]</scope>
    <source>
        <strain evidence="1">AR-01</strain>
    </source>
</reference>
<feature type="non-terminal residue" evidence="1">
    <location>
        <position position="1"/>
    </location>
</feature>
<keyword evidence="2" id="KW-1185">Reference proteome</keyword>
<evidence type="ECO:0000313" key="2">
    <source>
        <dbReference type="Proteomes" id="UP000823775"/>
    </source>
</evidence>
<sequence>EWHQVLVAPPRVGCDTDDGLIAKCIFERWCEFLMKDLCFGNGKVSVLPSYKLMGTTAAVGIPLQQNCRSD</sequence>
<comment type="caution">
    <text evidence="1">The sequence shown here is derived from an EMBL/GenBank/DDBJ whole genome shotgun (WGS) entry which is preliminary data.</text>
</comment>